<evidence type="ECO:0000313" key="3">
    <source>
        <dbReference type="Proteomes" id="UP000095541"/>
    </source>
</evidence>
<dbReference type="SUPFAM" id="SSF55729">
    <property type="entry name" value="Acyl-CoA N-acyltransferases (Nat)"/>
    <property type="match status" value="1"/>
</dbReference>
<dbReference type="PANTHER" id="PTHR43792">
    <property type="entry name" value="GNAT FAMILY, PUTATIVE (AFU_ORTHOLOGUE AFUA_3G00765)-RELATED-RELATED"/>
    <property type="match status" value="1"/>
</dbReference>
<evidence type="ECO:0000313" key="2">
    <source>
        <dbReference type="EMBL" id="CUQ45432.1"/>
    </source>
</evidence>
<gene>
    <name evidence="2" type="ORF">ERS852557_04660</name>
</gene>
<dbReference type="InterPro" id="IPR016181">
    <property type="entry name" value="Acyl_CoA_acyltransferase"/>
</dbReference>
<sequence length="214" mass="25170">MLSRTHVINVFFRFDCMPVVGKLGMEYLCSQNWRLMIIETEHLIIRDFQEKDAVGLLEYLSHPRVNCFVSERLCSEESALAYISNTPKELLRYAVCLKEDDFIIGDVFALREEADTFNVGWHFNQRFEGKGLAHEAATEFLDYLFREAGARRIYGFVEDDNLRSKRLCERLGMRYEGCMKEFISFVCHPDGTPRYEDTCIYAVLNKEWKNNKNR</sequence>
<dbReference type="PROSITE" id="PS51186">
    <property type="entry name" value="GNAT"/>
    <property type="match status" value="1"/>
</dbReference>
<dbReference type="EMBL" id="CZBI01000010">
    <property type="protein sequence ID" value="CUQ45432.1"/>
    <property type="molecule type" value="Genomic_DNA"/>
</dbReference>
<accession>A0A174WEK3</accession>
<dbReference type="Pfam" id="PF13302">
    <property type="entry name" value="Acetyltransf_3"/>
    <property type="match status" value="1"/>
</dbReference>
<dbReference type="InterPro" id="IPR051531">
    <property type="entry name" value="N-acetyltransferase"/>
</dbReference>
<protein>
    <submittedName>
        <fullName evidence="2">Putative acetyltransferase</fullName>
    </submittedName>
</protein>
<feature type="domain" description="N-acetyltransferase" evidence="1">
    <location>
        <begin position="43"/>
        <end position="200"/>
    </location>
</feature>
<proteinExistence type="predicted"/>
<dbReference type="GO" id="GO:0016747">
    <property type="term" value="F:acyltransferase activity, transferring groups other than amino-acyl groups"/>
    <property type="evidence" value="ECO:0007669"/>
    <property type="project" value="InterPro"/>
</dbReference>
<dbReference type="Gene3D" id="3.40.630.30">
    <property type="match status" value="1"/>
</dbReference>
<dbReference type="InterPro" id="IPR000182">
    <property type="entry name" value="GNAT_dom"/>
</dbReference>
<reference evidence="2 3" key="1">
    <citation type="submission" date="2015-09" db="EMBL/GenBank/DDBJ databases">
        <authorList>
            <consortium name="Pathogen Informatics"/>
        </authorList>
    </citation>
    <scope>NUCLEOTIDE SEQUENCE [LARGE SCALE GENOMIC DNA]</scope>
    <source>
        <strain evidence="2 3">2789STDY5834945</strain>
    </source>
</reference>
<organism evidence="2 3">
    <name type="scientific">Bacteroides thetaiotaomicron</name>
    <dbReference type="NCBI Taxonomy" id="818"/>
    <lineage>
        <taxon>Bacteria</taxon>
        <taxon>Pseudomonadati</taxon>
        <taxon>Bacteroidota</taxon>
        <taxon>Bacteroidia</taxon>
        <taxon>Bacteroidales</taxon>
        <taxon>Bacteroidaceae</taxon>
        <taxon>Bacteroides</taxon>
    </lineage>
</organism>
<dbReference type="PANTHER" id="PTHR43792:SF1">
    <property type="entry name" value="N-ACETYLTRANSFERASE DOMAIN-CONTAINING PROTEIN"/>
    <property type="match status" value="1"/>
</dbReference>
<dbReference type="Proteomes" id="UP000095541">
    <property type="component" value="Unassembled WGS sequence"/>
</dbReference>
<keyword evidence="2" id="KW-0808">Transferase</keyword>
<name>A0A174WEK3_BACT4</name>
<dbReference type="AlphaFoldDB" id="A0A174WEK3"/>
<evidence type="ECO:0000259" key="1">
    <source>
        <dbReference type="PROSITE" id="PS51186"/>
    </source>
</evidence>